<accession>A0A3B3DHB9</accession>
<protein>
    <recommendedName>
        <fullName evidence="1">Immunoglobulin V-set domain-containing protein</fullName>
    </recommendedName>
</protein>
<evidence type="ECO:0000313" key="3">
    <source>
        <dbReference type="Proteomes" id="UP000261560"/>
    </source>
</evidence>
<dbReference type="InterPro" id="IPR013783">
    <property type="entry name" value="Ig-like_fold"/>
</dbReference>
<dbReference type="InterPro" id="IPR013106">
    <property type="entry name" value="Ig_V-set"/>
</dbReference>
<evidence type="ECO:0000259" key="1">
    <source>
        <dbReference type="Pfam" id="PF07686"/>
    </source>
</evidence>
<dbReference type="Ensembl" id="ENSOMET00000019044.1">
    <property type="protein sequence ID" value="ENSOMEP00000029498.1"/>
    <property type="gene ID" value="ENSOMEG00000013199.1"/>
</dbReference>
<dbReference type="InterPro" id="IPR050150">
    <property type="entry name" value="IgV_Light_Chain"/>
</dbReference>
<reference evidence="2" key="1">
    <citation type="submission" date="2025-08" db="UniProtKB">
        <authorList>
            <consortium name="Ensembl"/>
        </authorList>
    </citation>
    <scope>IDENTIFICATION</scope>
</reference>
<dbReference type="Pfam" id="PF07686">
    <property type="entry name" value="V-set"/>
    <property type="match status" value="1"/>
</dbReference>
<dbReference type="SUPFAM" id="SSF48726">
    <property type="entry name" value="Immunoglobulin"/>
    <property type="match status" value="1"/>
</dbReference>
<sequence>LEKNLLVFLKLYLKGQVTVTQPGAVSSNVGGSVSISCRTSQNVYNNNYLAWYQQKDGEKPKLLIRYAATRESGIPTQSSLRGSPCWGGARSGRAGHHLGDTKFCQVFFCSISH</sequence>
<dbReference type="Proteomes" id="UP000261560">
    <property type="component" value="Unplaced"/>
</dbReference>
<dbReference type="Gene3D" id="2.60.40.10">
    <property type="entry name" value="Immunoglobulins"/>
    <property type="match status" value="1"/>
</dbReference>
<feature type="domain" description="Immunoglobulin V-set" evidence="1">
    <location>
        <begin position="20"/>
        <end position="71"/>
    </location>
</feature>
<name>A0A3B3DHB9_ORYME</name>
<keyword evidence="3" id="KW-1185">Reference proteome</keyword>
<reference evidence="2" key="2">
    <citation type="submission" date="2025-09" db="UniProtKB">
        <authorList>
            <consortium name="Ensembl"/>
        </authorList>
    </citation>
    <scope>IDENTIFICATION</scope>
</reference>
<evidence type="ECO:0000313" key="2">
    <source>
        <dbReference type="Ensembl" id="ENSOMEP00000029498.1"/>
    </source>
</evidence>
<organism evidence="2 3">
    <name type="scientific">Oryzias melastigma</name>
    <name type="common">Marine medaka</name>
    <dbReference type="NCBI Taxonomy" id="30732"/>
    <lineage>
        <taxon>Eukaryota</taxon>
        <taxon>Metazoa</taxon>
        <taxon>Chordata</taxon>
        <taxon>Craniata</taxon>
        <taxon>Vertebrata</taxon>
        <taxon>Euteleostomi</taxon>
        <taxon>Actinopterygii</taxon>
        <taxon>Neopterygii</taxon>
        <taxon>Teleostei</taxon>
        <taxon>Neoteleostei</taxon>
        <taxon>Acanthomorphata</taxon>
        <taxon>Ovalentaria</taxon>
        <taxon>Atherinomorphae</taxon>
        <taxon>Beloniformes</taxon>
        <taxon>Adrianichthyidae</taxon>
        <taxon>Oryziinae</taxon>
        <taxon>Oryzias</taxon>
    </lineage>
</organism>
<proteinExistence type="predicted"/>
<dbReference type="AlphaFoldDB" id="A0A3B3DHB9"/>
<dbReference type="PANTHER" id="PTHR23267">
    <property type="entry name" value="IMMUNOGLOBULIN LIGHT CHAIN"/>
    <property type="match status" value="1"/>
</dbReference>
<dbReference type="GeneTree" id="ENSGT01080000257344"/>
<dbReference type="STRING" id="30732.ENSOMEP00000029498"/>
<dbReference type="PaxDb" id="30732-ENSOMEP00000029498"/>
<dbReference type="InterPro" id="IPR036179">
    <property type="entry name" value="Ig-like_dom_sf"/>
</dbReference>